<evidence type="ECO:0000313" key="3">
    <source>
        <dbReference type="Proteomes" id="UP000280834"/>
    </source>
</evidence>
<protein>
    <submittedName>
        <fullName evidence="4">I-set domain-containing protein</fullName>
    </submittedName>
</protein>
<sequence>MKVSDSEYRLELSKVSPDDHGIYQIDFRHGGKTFTSAASLVVLDKQNERAVCKLPQSVTVKSSTPCKLVLEMENGEDWTVQWFKGLSKVEKSNRIKSVKSGNAFKLDFKDVQPDDEGIYVVKVIKDKKAICKYAAALLKVLIRCSVQSKPQFLAVILELREENFELLVLEKSLEFLKGLQMPLQAVIPHKSHTLLGNNIPILANDIRIVLNSGNRPKRKFF</sequence>
<dbReference type="Proteomes" id="UP000280834">
    <property type="component" value="Unassembled WGS sequence"/>
</dbReference>
<dbReference type="AlphaFoldDB" id="A0A0R3QBE3"/>
<feature type="domain" description="Immunoglobulin I-set" evidence="1">
    <location>
        <begin position="53"/>
        <end position="123"/>
    </location>
</feature>
<accession>A0A0R3QBE3</accession>
<dbReference type="Pfam" id="PF07679">
    <property type="entry name" value="I-set"/>
    <property type="match status" value="1"/>
</dbReference>
<evidence type="ECO:0000259" key="1">
    <source>
        <dbReference type="Pfam" id="PF07679"/>
    </source>
</evidence>
<dbReference type="Gene3D" id="2.60.40.10">
    <property type="entry name" value="Immunoglobulins"/>
    <property type="match status" value="1"/>
</dbReference>
<organism evidence="4">
    <name type="scientific">Brugia timori</name>
    <dbReference type="NCBI Taxonomy" id="42155"/>
    <lineage>
        <taxon>Eukaryota</taxon>
        <taxon>Metazoa</taxon>
        <taxon>Ecdysozoa</taxon>
        <taxon>Nematoda</taxon>
        <taxon>Chromadorea</taxon>
        <taxon>Rhabditida</taxon>
        <taxon>Spirurina</taxon>
        <taxon>Spiruromorpha</taxon>
        <taxon>Filarioidea</taxon>
        <taxon>Onchocercidae</taxon>
        <taxon>Brugia</taxon>
    </lineage>
</organism>
<dbReference type="EMBL" id="UZAG01002594">
    <property type="protein sequence ID" value="VDO13757.1"/>
    <property type="molecule type" value="Genomic_DNA"/>
</dbReference>
<dbReference type="SUPFAM" id="SSF48726">
    <property type="entry name" value="Immunoglobulin"/>
    <property type="match status" value="1"/>
</dbReference>
<dbReference type="STRING" id="42155.A0A0R3QBE3"/>
<reference evidence="2 3" key="2">
    <citation type="submission" date="2018-11" db="EMBL/GenBank/DDBJ databases">
        <authorList>
            <consortium name="Pathogen Informatics"/>
        </authorList>
    </citation>
    <scope>NUCLEOTIDE SEQUENCE [LARGE SCALE GENOMIC DNA]</scope>
</reference>
<proteinExistence type="predicted"/>
<keyword evidence="3" id="KW-1185">Reference proteome</keyword>
<dbReference type="InterPro" id="IPR013098">
    <property type="entry name" value="Ig_I-set"/>
</dbReference>
<gene>
    <name evidence="2" type="ORF">BTMF_LOCUS2975</name>
</gene>
<evidence type="ECO:0000313" key="4">
    <source>
        <dbReference type="WBParaSite" id="BTMF_0000366801-mRNA-1"/>
    </source>
</evidence>
<reference evidence="4" key="1">
    <citation type="submission" date="2017-02" db="UniProtKB">
        <authorList>
            <consortium name="WormBaseParasite"/>
        </authorList>
    </citation>
    <scope>IDENTIFICATION</scope>
</reference>
<dbReference type="WBParaSite" id="BTMF_0000366801-mRNA-1">
    <property type="protein sequence ID" value="BTMF_0000366801-mRNA-1"/>
    <property type="gene ID" value="BTMF_0000366801"/>
</dbReference>
<dbReference type="InterPro" id="IPR036179">
    <property type="entry name" value="Ig-like_dom_sf"/>
</dbReference>
<dbReference type="CDD" id="cd00096">
    <property type="entry name" value="Ig"/>
    <property type="match status" value="1"/>
</dbReference>
<name>A0A0R3QBE3_9BILA</name>
<evidence type="ECO:0000313" key="2">
    <source>
        <dbReference type="EMBL" id="VDO13757.1"/>
    </source>
</evidence>
<dbReference type="InterPro" id="IPR013783">
    <property type="entry name" value="Ig-like_fold"/>
</dbReference>